<gene>
    <name evidence="1" type="ORF">MLD38_034179</name>
</gene>
<organism evidence="1 2">
    <name type="scientific">Melastoma candidum</name>
    <dbReference type="NCBI Taxonomy" id="119954"/>
    <lineage>
        <taxon>Eukaryota</taxon>
        <taxon>Viridiplantae</taxon>
        <taxon>Streptophyta</taxon>
        <taxon>Embryophyta</taxon>
        <taxon>Tracheophyta</taxon>
        <taxon>Spermatophyta</taxon>
        <taxon>Magnoliopsida</taxon>
        <taxon>eudicotyledons</taxon>
        <taxon>Gunneridae</taxon>
        <taxon>Pentapetalae</taxon>
        <taxon>rosids</taxon>
        <taxon>malvids</taxon>
        <taxon>Myrtales</taxon>
        <taxon>Melastomataceae</taxon>
        <taxon>Melastomatoideae</taxon>
        <taxon>Melastomateae</taxon>
        <taxon>Melastoma</taxon>
    </lineage>
</organism>
<name>A0ACB9MB90_9MYRT</name>
<evidence type="ECO:0000313" key="2">
    <source>
        <dbReference type="Proteomes" id="UP001057402"/>
    </source>
</evidence>
<accession>A0ACB9MB90</accession>
<comment type="caution">
    <text evidence="1">The sequence shown here is derived from an EMBL/GenBank/DDBJ whole genome shotgun (WGS) entry which is preliminary data.</text>
</comment>
<evidence type="ECO:0000313" key="1">
    <source>
        <dbReference type="EMBL" id="KAI4320732.1"/>
    </source>
</evidence>
<keyword evidence="2" id="KW-1185">Reference proteome</keyword>
<sequence length="82" mass="9686">MEVIKGKNCRELVSWVLQMKSEKREWEIIDSSMRDKDHEREQLELLRISCTCTDQDPRRRPSIDQVVSWLDGIGSWDPPQGD</sequence>
<dbReference type="Proteomes" id="UP001057402">
    <property type="component" value="Chromosome 10"/>
</dbReference>
<dbReference type="EMBL" id="CM042889">
    <property type="protein sequence ID" value="KAI4320732.1"/>
    <property type="molecule type" value="Genomic_DNA"/>
</dbReference>
<reference evidence="2" key="1">
    <citation type="journal article" date="2023" name="Front. Plant Sci.">
        <title>Chromosomal-level genome assembly of Melastoma candidum provides insights into trichome evolution.</title>
        <authorList>
            <person name="Zhong Y."/>
            <person name="Wu W."/>
            <person name="Sun C."/>
            <person name="Zou P."/>
            <person name="Liu Y."/>
            <person name="Dai S."/>
            <person name="Zhou R."/>
        </authorList>
    </citation>
    <scope>NUCLEOTIDE SEQUENCE [LARGE SCALE GENOMIC DNA]</scope>
</reference>
<protein>
    <submittedName>
        <fullName evidence="1">Uncharacterized protein</fullName>
    </submittedName>
</protein>
<proteinExistence type="predicted"/>